<dbReference type="AlphaFoldDB" id="A0A7T0C0D1"/>
<evidence type="ECO:0000313" key="1">
    <source>
        <dbReference type="EMBL" id="QPJ64226.1"/>
    </source>
</evidence>
<proteinExistence type="predicted"/>
<evidence type="ECO:0000313" key="2">
    <source>
        <dbReference type="Proteomes" id="UP000594464"/>
    </source>
</evidence>
<protein>
    <submittedName>
        <fullName evidence="1">Uncharacterized protein</fullName>
    </submittedName>
</protein>
<dbReference type="KEGG" id="nva:G3M78_01945"/>
<dbReference type="EMBL" id="CP048620">
    <property type="protein sequence ID" value="QPJ64226.1"/>
    <property type="molecule type" value="Genomic_DNA"/>
</dbReference>
<accession>A0A7T0C0D1</accession>
<name>A0A7T0C0D1_9BACT</name>
<reference evidence="2" key="1">
    <citation type="submission" date="2020-02" db="EMBL/GenBank/DDBJ databases">
        <title>Genomic and physiological characterization of two novel Nitrospinaceae genera.</title>
        <authorList>
            <person name="Mueller A.J."/>
            <person name="Jung M.-Y."/>
            <person name="Strachan C.R."/>
            <person name="Herbold C.W."/>
            <person name="Kirkegaard R.H."/>
            <person name="Daims H."/>
        </authorList>
    </citation>
    <scope>NUCLEOTIDE SEQUENCE [LARGE SCALE GENOMIC DNA]</scope>
</reference>
<sequence length="315" mass="36748">MNEPLAPSGLLVGDDNLINLYYLNELYGKIARHVSGEISHFLGHDIPITSGIWGGTYLIADPTGKCRRRVWRLYSIVNLPQNTPLDEQKNLERLIEFYFKAYISAFKPYDMELDLKMWGGKLPYGCKEKPSFTMHMEDANKRVNWLRCFFVWNQASWEESVIYDLVRIIKEYKQYFNFDRGKVVKDAKDLKYILQDVIIIYRTLEKACHPDFVEHAEPIIADLTQHFMKGLHDAPLIQSLYEKVYDNALIYGYEQALEGPYQEAGLDIRKIEHWPVEKINWVPDALVKSLAPPITQMFEGFRKNLGIPQAEDDDF</sequence>
<gene>
    <name evidence="1" type="ORF">G3M78_01945</name>
</gene>
<dbReference type="Proteomes" id="UP000594464">
    <property type="component" value="Chromosome"/>
</dbReference>
<organism evidence="1 2">
    <name type="scientific">Candidatus Nitrohelix vancouverensis</name>
    <dbReference type="NCBI Taxonomy" id="2705534"/>
    <lineage>
        <taxon>Bacteria</taxon>
        <taxon>Pseudomonadati</taxon>
        <taxon>Nitrospinota/Tectimicrobiota group</taxon>
        <taxon>Nitrospinota</taxon>
        <taxon>Nitrospinia</taxon>
        <taxon>Nitrospinales</taxon>
        <taxon>Nitrospinaceae</taxon>
        <taxon>Candidatus Nitrohelix</taxon>
    </lineage>
</organism>